<comment type="similarity">
    <text evidence="1">Belongs to the proteasome subunit S5B/HSM3 family.</text>
</comment>
<dbReference type="SUPFAM" id="SSF48371">
    <property type="entry name" value="ARM repeat"/>
    <property type="match status" value="1"/>
</dbReference>
<dbReference type="InterPro" id="IPR016024">
    <property type="entry name" value="ARM-type_fold"/>
</dbReference>
<protein>
    <recommendedName>
        <fullName evidence="2">26S proteasome non-ATPase regulatory subunit 5</fullName>
    </recommendedName>
</protein>
<dbReference type="Pfam" id="PF10508">
    <property type="entry name" value="Proteasom_PSMB"/>
    <property type="match status" value="1"/>
</dbReference>
<organism evidence="3 4">
    <name type="scientific">Henosepilachna vigintioctopunctata</name>
    <dbReference type="NCBI Taxonomy" id="420089"/>
    <lineage>
        <taxon>Eukaryota</taxon>
        <taxon>Metazoa</taxon>
        <taxon>Ecdysozoa</taxon>
        <taxon>Arthropoda</taxon>
        <taxon>Hexapoda</taxon>
        <taxon>Insecta</taxon>
        <taxon>Pterygota</taxon>
        <taxon>Neoptera</taxon>
        <taxon>Endopterygota</taxon>
        <taxon>Coleoptera</taxon>
        <taxon>Polyphaga</taxon>
        <taxon>Cucujiformia</taxon>
        <taxon>Coccinelloidea</taxon>
        <taxon>Coccinellidae</taxon>
        <taxon>Epilachninae</taxon>
        <taxon>Epilachnini</taxon>
        <taxon>Henosepilachna</taxon>
    </lineage>
</organism>
<dbReference type="PANTHER" id="PTHR13554">
    <property type="entry name" value="26S PROTEASOME NON-ATPASE REGULATORY SUBUNIT 5-RELATED"/>
    <property type="match status" value="1"/>
</dbReference>
<dbReference type="Proteomes" id="UP001431783">
    <property type="component" value="Unassembled WGS sequence"/>
</dbReference>
<evidence type="ECO:0000313" key="4">
    <source>
        <dbReference type="Proteomes" id="UP001431783"/>
    </source>
</evidence>
<dbReference type="Gene3D" id="1.25.10.10">
    <property type="entry name" value="Leucine-rich Repeat Variant"/>
    <property type="match status" value="1"/>
</dbReference>
<gene>
    <name evidence="3" type="ORF">WA026_017636</name>
</gene>
<proteinExistence type="inferred from homology"/>
<accession>A0AAW1V1U5</accession>
<evidence type="ECO:0000313" key="3">
    <source>
        <dbReference type="EMBL" id="KAK9886717.1"/>
    </source>
</evidence>
<dbReference type="AlphaFoldDB" id="A0AAW1V1U5"/>
<evidence type="ECO:0000256" key="1">
    <source>
        <dbReference type="ARBA" id="ARBA00006823"/>
    </source>
</evidence>
<sequence>MTSKEWCADRLSKLLNEELRISTLNEIKDHLQSIPSHEVKPTVNCLDLPLVFDCLNNTNTEQIDLACDVLSLCLENLNIGESASRYGVSLERALSHPYPAVKLMVLKELERNVKNDDVLVDLCKRMSLLESIIRCVGCEDLAVASKSSHILNILGCSDIGIKQLTSCNSIKVFHEVQSMDEIKRLRVFEVFINISKESRISFQCLNAAGLISPITDDLYSDDTLVTMNVIEILSELGQTEYGFEYLESKSVLLRLSELLKIEDQLHQQLCIPGILKCFGKMAHLKPRQIFEKYPYILKKLFENINNSDFTFFGISVDTIGYIGVTSDGKCCLDASGITVNCIPIISTRLGSLPTELTIRALKCFENLLKCDGENPQISSICRKWFFAISGNPMNDVILKYAKNPFSELRVAGLNVIGSIANQLWGQEIIKDSPGLIEFILDRNAETHKECKEIKYDIIKSLSSSSIFDQEILKRLNSYITEGPFYVQGIMELAFEGNN</sequence>
<evidence type="ECO:0000256" key="2">
    <source>
        <dbReference type="ARBA" id="ARBA00014933"/>
    </source>
</evidence>
<dbReference type="PANTHER" id="PTHR13554:SF10">
    <property type="entry name" value="26S PROTEASOME NON-ATPASE REGULATORY SUBUNIT 5"/>
    <property type="match status" value="1"/>
</dbReference>
<dbReference type="EMBL" id="JARQZJ010000101">
    <property type="protein sequence ID" value="KAK9886717.1"/>
    <property type="molecule type" value="Genomic_DNA"/>
</dbReference>
<dbReference type="InterPro" id="IPR011989">
    <property type="entry name" value="ARM-like"/>
</dbReference>
<dbReference type="GO" id="GO:0043248">
    <property type="term" value="P:proteasome assembly"/>
    <property type="evidence" value="ECO:0007669"/>
    <property type="project" value="InterPro"/>
</dbReference>
<dbReference type="InterPro" id="IPR019538">
    <property type="entry name" value="PSMD5"/>
</dbReference>
<comment type="caution">
    <text evidence="3">The sequence shown here is derived from an EMBL/GenBank/DDBJ whole genome shotgun (WGS) entry which is preliminary data.</text>
</comment>
<dbReference type="GO" id="GO:0005829">
    <property type="term" value="C:cytosol"/>
    <property type="evidence" value="ECO:0007669"/>
    <property type="project" value="TreeGrafter"/>
</dbReference>
<reference evidence="3 4" key="1">
    <citation type="submission" date="2023-03" db="EMBL/GenBank/DDBJ databases">
        <title>Genome insight into feeding habits of ladybird beetles.</title>
        <authorList>
            <person name="Li H.-S."/>
            <person name="Huang Y.-H."/>
            <person name="Pang H."/>
        </authorList>
    </citation>
    <scope>NUCLEOTIDE SEQUENCE [LARGE SCALE GENOMIC DNA]</scope>
    <source>
        <strain evidence="3">SYSU_2023b</strain>
        <tissue evidence="3">Whole body</tissue>
    </source>
</reference>
<name>A0AAW1V1U5_9CUCU</name>
<keyword evidence="4" id="KW-1185">Reference proteome</keyword>